<sequence length="285" mass="32101">MAEVLSDVKTMQERIRSIGMTIACRDAESSDVGSVDQDLEEQIASLGLFPYKAQDWTLRHFPPELHSECGYGLGMWQYPNQILPLMILLHKYRVQSYLEIGVAAGGTFTFLCELLALWNAPGTFRALGCDPAPPGCVSYLMENPYQKRFVQWLAESPGVSYKKQFSEFLERSWQRENVPSQTFDCVFVDGDHSYEGAWADVQMALRLQAGIIILHDVVNTECPGVCQAWEEAQRSLEEDFDFFEFSAQYDNVKREPGEMFLGIGVCVRKSMPLRCADGDSEAGSS</sequence>
<comment type="caution">
    <text evidence="1">The sequence shown here is derived from an EMBL/GenBank/DDBJ whole genome shotgun (WGS) entry which is preliminary data.</text>
</comment>
<evidence type="ECO:0000313" key="1">
    <source>
        <dbReference type="EMBL" id="CAK0909197.1"/>
    </source>
</evidence>
<dbReference type="Pfam" id="PF13578">
    <property type="entry name" value="Methyltransf_24"/>
    <property type="match status" value="1"/>
</dbReference>
<keyword evidence="2" id="KW-1185">Reference proteome</keyword>
<accession>A0ABN9YD62</accession>
<protein>
    <recommendedName>
        <fullName evidence="3">Class I SAM-dependent methyltransferase</fullName>
    </recommendedName>
</protein>
<dbReference type="SUPFAM" id="SSF53335">
    <property type="entry name" value="S-adenosyl-L-methionine-dependent methyltransferases"/>
    <property type="match status" value="1"/>
</dbReference>
<dbReference type="EMBL" id="CAUYUJ010022152">
    <property type="protein sequence ID" value="CAK0909197.1"/>
    <property type="molecule type" value="Genomic_DNA"/>
</dbReference>
<dbReference type="Gene3D" id="3.40.50.150">
    <property type="entry name" value="Vaccinia Virus protein VP39"/>
    <property type="match status" value="1"/>
</dbReference>
<dbReference type="InterPro" id="IPR029063">
    <property type="entry name" value="SAM-dependent_MTases_sf"/>
</dbReference>
<gene>
    <name evidence="1" type="ORF">PCOR1329_LOCUS83675</name>
</gene>
<name>A0ABN9YD62_9DINO</name>
<proteinExistence type="predicted"/>
<evidence type="ECO:0008006" key="3">
    <source>
        <dbReference type="Google" id="ProtNLM"/>
    </source>
</evidence>
<reference evidence="1" key="1">
    <citation type="submission" date="2023-10" db="EMBL/GenBank/DDBJ databases">
        <authorList>
            <person name="Chen Y."/>
            <person name="Shah S."/>
            <person name="Dougan E. K."/>
            <person name="Thang M."/>
            <person name="Chan C."/>
        </authorList>
    </citation>
    <scope>NUCLEOTIDE SEQUENCE [LARGE SCALE GENOMIC DNA]</scope>
</reference>
<dbReference type="Proteomes" id="UP001189429">
    <property type="component" value="Unassembled WGS sequence"/>
</dbReference>
<evidence type="ECO:0000313" key="2">
    <source>
        <dbReference type="Proteomes" id="UP001189429"/>
    </source>
</evidence>
<organism evidence="1 2">
    <name type="scientific">Prorocentrum cordatum</name>
    <dbReference type="NCBI Taxonomy" id="2364126"/>
    <lineage>
        <taxon>Eukaryota</taxon>
        <taxon>Sar</taxon>
        <taxon>Alveolata</taxon>
        <taxon>Dinophyceae</taxon>
        <taxon>Prorocentrales</taxon>
        <taxon>Prorocentraceae</taxon>
        <taxon>Prorocentrum</taxon>
    </lineage>
</organism>